<dbReference type="EMBL" id="JAVFHQ010000014">
    <property type="protein sequence ID" value="KAK4546570.1"/>
    <property type="molecule type" value="Genomic_DNA"/>
</dbReference>
<name>A0AAV9JM29_9PEZI</name>
<organism evidence="2 3">
    <name type="scientific">Oleoguttula mirabilis</name>
    <dbReference type="NCBI Taxonomy" id="1507867"/>
    <lineage>
        <taxon>Eukaryota</taxon>
        <taxon>Fungi</taxon>
        <taxon>Dikarya</taxon>
        <taxon>Ascomycota</taxon>
        <taxon>Pezizomycotina</taxon>
        <taxon>Dothideomycetes</taxon>
        <taxon>Dothideomycetidae</taxon>
        <taxon>Mycosphaerellales</taxon>
        <taxon>Teratosphaeriaceae</taxon>
        <taxon>Oleoguttula</taxon>
    </lineage>
</organism>
<proteinExistence type="predicted"/>
<reference evidence="2 3" key="1">
    <citation type="submission" date="2021-11" db="EMBL/GenBank/DDBJ databases">
        <title>Black yeast isolated from Biological Soil Crust.</title>
        <authorList>
            <person name="Kurbessoian T."/>
        </authorList>
    </citation>
    <scope>NUCLEOTIDE SEQUENCE [LARGE SCALE GENOMIC DNA]</scope>
    <source>
        <strain evidence="2 3">CCFEE 5522</strain>
    </source>
</reference>
<comment type="caution">
    <text evidence="2">The sequence shown here is derived from an EMBL/GenBank/DDBJ whole genome shotgun (WGS) entry which is preliminary data.</text>
</comment>
<feature type="compositionally biased region" description="Basic and acidic residues" evidence="1">
    <location>
        <begin position="501"/>
        <end position="523"/>
    </location>
</feature>
<accession>A0AAV9JM29</accession>
<protein>
    <submittedName>
        <fullName evidence="2">Uncharacterized protein</fullName>
    </submittedName>
</protein>
<dbReference type="Proteomes" id="UP001324427">
    <property type="component" value="Unassembled WGS sequence"/>
</dbReference>
<feature type="region of interest" description="Disordered" evidence="1">
    <location>
        <begin position="1"/>
        <end position="21"/>
    </location>
</feature>
<evidence type="ECO:0000256" key="1">
    <source>
        <dbReference type="SAM" id="MobiDB-lite"/>
    </source>
</evidence>
<sequence>MSHFGTNDASNFENEQRLDPNFFYDQGYPPASYEPRLFGHPHKESTQQQGAEPFWYQHPEWIQPGHQLFYYPGFGQYFTHPINFNPTMDTKTTYIGSGVNRKGTDGEKLNADGSRYKPKPKPEMVEIYIGDTFVKQMQLRTVTRFSTLASETFPRPNTVESRPKSSTEESSEAEDGSASKKWADDKGGKVNVKKLTEEIKNLPMPSDDKLEAKNPTTTNKLEAKNPTSTDSTGSDKAEKAGKTPATVPMSMAHKGPEAAKSTKKFAPPQKKALILGDAELALPNLAAVRTCLDWMNDNQIVHGNQKLRDFHVPEGAPLNSLVNMYQAALCLGMRPFPRHLEDIIKEIVTDSPPTADMLHYMYERLPVCPVLTRIMTSCIQHEEKRHYNQEDFKAIQALVAGDEWLSARFEEIQSSRIARRKEQSGKKRMESGWAALEKDLEAEKDGLGARMAGRIGQTSATTDKGVGQGSGRQRNRRQQKGSDQAKTGKDVKDNTAASEQVPEKTNADSDAVKQKPEIKKEGNGKGVRGAHVPGA</sequence>
<evidence type="ECO:0000313" key="3">
    <source>
        <dbReference type="Proteomes" id="UP001324427"/>
    </source>
</evidence>
<feature type="region of interest" description="Disordered" evidence="1">
    <location>
        <begin position="153"/>
        <end position="251"/>
    </location>
</feature>
<gene>
    <name evidence="2" type="ORF">LTR36_001787</name>
</gene>
<keyword evidence="3" id="KW-1185">Reference proteome</keyword>
<feature type="region of interest" description="Disordered" evidence="1">
    <location>
        <begin position="450"/>
        <end position="535"/>
    </location>
</feature>
<feature type="compositionally biased region" description="Polar residues" evidence="1">
    <location>
        <begin position="1"/>
        <end position="13"/>
    </location>
</feature>
<evidence type="ECO:0000313" key="2">
    <source>
        <dbReference type="EMBL" id="KAK4546570.1"/>
    </source>
</evidence>
<feature type="compositionally biased region" description="Basic and acidic residues" evidence="1">
    <location>
        <begin position="177"/>
        <end position="212"/>
    </location>
</feature>
<feature type="region of interest" description="Disordered" evidence="1">
    <location>
        <begin position="98"/>
        <end position="118"/>
    </location>
</feature>
<feature type="compositionally biased region" description="Polar residues" evidence="1">
    <location>
        <begin position="214"/>
        <end position="232"/>
    </location>
</feature>
<dbReference type="AlphaFoldDB" id="A0AAV9JM29"/>